<dbReference type="GO" id="GO:0016020">
    <property type="term" value="C:membrane"/>
    <property type="evidence" value="ECO:0007669"/>
    <property type="project" value="TreeGrafter"/>
</dbReference>
<feature type="domain" description="4Fe-4S ferredoxin-type" evidence="23">
    <location>
        <begin position="203"/>
        <end position="232"/>
    </location>
</feature>
<organism evidence="26 27">
    <name type="scientific">Alloalcanivorax marinus</name>
    <dbReference type="NCBI Taxonomy" id="1177169"/>
    <lineage>
        <taxon>Bacteria</taxon>
        <taxon>Pseudomonadati</taxon>
        <taxon>Pseudomonadota</taxon>
        <taxon>Gammaproteobacteria</taxon>
        <taxon>Oceanospirillales</taxon>
        <taxon>Alcanivoracaceae</taxon>
        <taxon>Alloalcanivorax</taxon>
    </lineage>
</organism>
<accession>A0A9Q3UL71</accession>
<evidence type="ECO:0000256" key="16">
    <source>
        <dbReference type="ARBA" id="ARBA00023063"/>
    </source>
</evidence>
<dbReference type="Gene3D" id="3.40.228.10">
    <property type="entry name" value="Dimethylsulfoxide Reductase, domain 2"/>
    <property type="match status" value="1"/>
</dbReference>
<gene>
    <name evidence="26" type="primary">fdhF</name>
    <name evidence="26" type="ORF">LL252_11820</name>
</gene>
<proteinExistence type="inferred from homology"/>
<keyword evidence="14" id="KW-0408">Iron</keyword>
<dbReference type="PROSITE" id="PS00198">
    <property type="entry name" value="4FE4S_FER_1"/>
    <property type="match status" value="1"/>
</dbReference>
<dbReference type="PROSITE" id="PS51669">
    <property type="entry name" value="4FE4S_MOW_BIS_MGD"/>
    <property type="match status" value="1"/>
</dbReference>
<sequence length="1008" mass="112109">MTESTTDPNRGTPGRPQQTDTEQVLCSVNVDGNLLIGPAGKPLIDFLEQHRIDLPHVCYLPSLGPIETCDTCWVEVDGELQRGCALTLKDGMSVRIDSEAARDARHEGADRIVARHELYCSVCENNNGDCEVHNVVERMEIPYQRYPYKEKPYELDDSHPFYQYDPDQCILCGRCVEACQNIQVTGTLSIDWARDDPRVLWDGGEVANESSCVSCGHCVTVCPCNALMEKTMVGQAGPLTALPESVKRPAIDLVKRVEPTVGFKPIFTLSEVDAAWRESEIKRTKTVCTYCGVGCAFEMWTRDRTILKVQPVEEAPVNGISTCVKGKFGWDFVNAEDRLTTPLIRENGEFRPASWEEAYALIARRFLEIKEAHGPDALSFVASSKCTNEESYLVQKLARAVIGTNNVDNCSRYCQSPATQGLWRTVGYGGDEGSIEDLEGAELLLIVGSNTAESHPVIATRLKQAQKHRGQRHIVADLRRHEMVERADEHIHPRPGTDLVWISAMTKYILDQGLEDRAFLDEKVNGLDEYLDSLAPFTLEYAEAETGIAAARLADLARQIADAGSVCAIWAMGVTQHVNGSDVSTALANLMLVTGNSGRPNTGCYPMRGHNNVQGTSDFGAMPGRFPGYEFVADDQVRARYEAGWGVTLPKEKGYNNHTMVQAMHDRKIRAMYVLAEEMALVDANARHVQEGFDQLDFMVVQEIFFTRTCEQADVVLPGAPSVEKEGTYVNTERRFQRLYEVMPPLTGCKADWRILTELAQALGADWDYQNPSEIMDEAASLAPMFAGVSYDRLEGFDSLQWPVRADGADTPHLYLDGYPFEDGKARLYPLDFHAPSEPVNEEYDLHVNNGRLLETFHEGNLTHRSRGLRSQVPGNFVEVSPQLAEARGIKTGSLVKLISRHGEISVHVLVTDRVAGNEVYVPENATDNEHAINMLASNHADKDSHTPAFKEISARLEVVQVEGPAPLPADNFRFWTATPQSGVLTERKWQRQDYVQPPAAARNPEKF</sequence>
<dbReference type="SUPFAM" id="SSF50692">
    <property type="entry name" value="ADC-like"/>
    <property type="match status" value="1"/>
</dbReference>
<dbReference type="InterPro" id="IPR017896">
    <property type="entry name" value="4Fe4S_Fe-S-bd"/>
</dbReference>
<dbReference type="InterPro" id="IPR036010">
    <property type="entry name" value="2Fe-2S_ferredoxin-like_sf"/>
</dbReference>
<dbReference type="GO" id="GO:1990204">
    <property type="term" value="C:oxidoreductase complex"/>
    <property type="evidence" value="ECO:0007669"/>
    <property type="project" value="UniProtKB-ARBA"/>
</dbReference>
<dbReference type="SUPFAM" id="SSF54292">
    <property type="entry name" value="2Fe-2S ferredoxin-like"/>
    <property type="match status" value="1"/>
</dbReference>
<dbReference type="Gene3D" id="3.30.70.20">
    <property type="match status" value="1"/>
</dbReference>
<dbReference type="InterPro" id="IPR006657">
    <property type="entry name" value="MoPterin_dinucl-bd_dom"/>
</dbReference>
<dbReference type="Pfam" id="PF10588">
    <property type="entry name" value="NADH-G_4Fe-4S_3"/>
    <property type="match status" value="1"/>
</dbReference>
<dbReference type="FunFam" id="3.30.70.20:FF:000032">
    <property type="entry name" value="Formate dehydrogenase, alpha subunit"/>
    <property type="match status" value="1"/>
</dbReference>
<evidence type="ECO:0000256" key="21">
    <source>
        <dbReference type="SAM" id="MobiDB-lite"/>
    </source>
</evidence>
<dbReference type="Gene3D" id="2.20.25.90">
    <property type="entry name" value="ADC-like domains"/>
    <property type="match status" value="1"/>
</dbReference>
<dbReference type="GO" id="GO:0051539">
    <property type="term" value="F:4 iron, 4 sulfur cluster binding"/>
    <property type="evidence" value="ECO:0007669"/>
    <property type="project" value="UniProtKB-KW"/>
</dbReference>
<dbReference type="FunFam" id="3.40.228.10:FF:000002">
    <property type="entry name" value="Formate dehydrogenase subunit alpha"/>
    <property type="match status" value="1"/>
</dbReference>
<dbReference type="GO" id="GO:0051537">
    <property type="term" value="F:2 iron, 2 sulfur cluster binding"/>
    <property type="evidence" value="ECO:0007669"/>
    <property type="project" value="UniProtKB-KW"/>
</dbReference>
<dbReference type="InterPro" id="IPR041924">
    <property type="entry name" value="Formate_Dh-H_N"/>
</dbReference>
<evidence type="ECO:0000256" key="17">
    <source>
        <dbReference type="ARBA" id="ARBA00034078"/>
    </source>
</evidence>
<evidence type="ECO:0000256" key="10">
    <source>
        <dbReference type="ARBA" id="ARBA00022737"/>
    </source>
</evidence>
<feature type="domain" description="4Fe-4S Mo/W bis-MGD-type" evidence="24">
    <location>
        <begin position="281"/>
        <end position="337"/>
    </location>
</feature>
<dbReference type="Proteomes" id="UP001108027">
    <property type="component" value="Unassembled WGS sequence"/>
</dbReference>
<reference evidence="26" key="1">
    <citation type="submission" date="2021-10" db="EMBL/GenBank/DDBJ databases">
        <title>The diversity and Nitrogen Metabolism of Culturable Nitrate-Utilizing Bacteria Within the Oxygen Minimum Zone of the Changjiang (Yangtze River)Estuary.</title>
        <authorList>
            <person name="Zhang D."/>
            <person name="Zheng J."/>
            <person name="Liu S."/>
            <person name="He W."/>
        </authorList>
    </citation>
    <scope>NUCLEOTIDE SEQUENCE</scope>
    <source>
        <strain evidence="26">FXH-223</strain>
    </source>
</reference>
<dbReference type="PROSITE" id="PS51085">
    <property type="entry name" value="2FE2S_FER_2"/>
    <property type="match status" value="1"/>
</dbReference>
<dbReference type="InterPro" id="IPR050123">
    <property type="entry name" value="Prok_molybdopt-oxidoreductase"/>
</dbReference>
<comment type="cofactor">
    <cofactor evidence="1">
        <name>Mo-bis(molybdopterin guanine dinucleotide)</name>
        <dbReference type="ChEBI" id="CHEBI:60539"/>
    </cofactor>
</comment>
<feature type="region of interest" description="Disordered" evidence="21">
    <location>
        <begin position="1"/>
        <end position="22"/>
    </location>
</feature>
<evidence type="ECO:0000256" key="18">
    <source>
        <dbReference type="ARBA" id="ARBA00052176"/>
    </source>
</evidence>
<evidence type="ECO:0000256" key="9">
    <source>
        <dbReference type="ARBA" id="ARBA00022729"/>
    </source>
</evidence>
<dbReference type="SMART" id="SM00929">
    <property type="entry name" value="NADH-G_4Fe-4S_3"/>
    <property type="match status" value="1"/>
</dbReference>
<keyword evidence="13 26" id="KW-0560">Oxidoreductase</keyword>
<dbReference type="Gene3D" id="3.40.50.740">
    <property type="match status" value="1"/>
</dbReference>
<evidence type="ECO:0000259" key="25">
    <source>
        <dbReference type="PROSITE" id="PS51839"/>
    </source>
</evidence>
<dbReference type="PANTHER" id="PTHR43105">
    <property type="entry name" value="RESPIRATORY NITRATE REDUCTASE"/>
    <property type="match status" value="1"/>
</dbReference>
<evidence type="ECO:0000256" key="12">
    <source>
        <dbReference type="ARBA" id="ARBA00022982"/>
    </source>
</evidence>
<dbReference type="PROSITE" id="PS51379">
    <property type="entry name" value="4FE4S_FER_2"/>
    <property type="match status" value="2"/>
</dbReference>
<evidence type="ECO:0000256" key="4">
    <source>
        <dbReference type="ARBA" id="ARBA00007023"/>
    </source>
</evidence>
<feature type="domain" description="2Fe-2S ferredoxin-type" evidence="22">
    <location>
        <begin position="22"/>
        <end position="100"/>
    </location>
</feature>
<dbReference type="EC" id="1.9.6.1" evidence="20"/>
<comment type="caution">
    <text evidence="26">The sequence shown here is derived from an EMBL/GenBank/DDBJ whole genome shotgun (WGS) entry which is preliminary data.</text>
</comment>
<dbReference type="Pfam" id="PF13510">
    <property type="entry name" value="Fer2_4"/>
    <property type="match status" value="1"/>
</dbReference>
<evidence type="ECO:0000313" key="26">
    <source>
        <dbReference type="EMBL" id="MCC4309261.1"/>
    </source>
</evidence>
<comment type="catalytic activity">
    <reaction evidence="18">
        <text>2 Fe(II)-[cytochrome] + nitrate + 2 H(+) = 2 Fe(III)-[cytochrome] + nitrite + H2O</text>
        <dbReference type="Rhea" id="RHEA:12909"/>
        <dbReference type="Rhea" id="RHEA-COMP:11777"/>
        <dbReference type="Rhea" id="RHEA-COMP:11778"/>
        <dbReference type="ChEBI" id="CHEBI:15377"/>
        <dbReference type="ChEBI" id="CHEBI:15378"/>
        <dbReference type="ChEBI" id="CHEBI:16301"/>
        <dbReference type="ChEBI" id="CHEBI:17632"/>
        <dbReference type="ChEBI" id="CHEBI:29033"/>
        <dbReference type="ChEBI" id="CHEBI:29034"/>
        <dbReference type="EC" id="1.9.6.1"/>
    </reaction>
</comment>
<dbReference type="Gene3D" id="3.10.20.740">
    <property type="match status" value="1"/>
</dbReference>
<dbReference type="EMBL" id="JAJGNA010000014">
    <property type="protein sequence ID" value="MCC4309261.1"/>
    <property type="molecule type" value="Genomic_DNA"/>
</dbReference>
<dbReference type="InterPro" id="IPR009010">
    <property type="entry name" value="Asp_de-COase-like_dom_sf"/>
</dbReference>
<keyword evidence="27" id="KW-1185">Reference proteome</keyword>
<keyword evidence="12" id="KW-0813">Transport</keyword>
<dbReference type="SUPFAM" id="SSF54862">
    <property type="entry name" value="4Fe-4S ferredoxins"/>
    <property type="match status" value="1"/>
</dbReference>
<dbReference type="SUPFAM" id="SSF53706">
    <property type="entry name" value="Formate dehydrogenase/DMSO reductase, domains 1-3"/>
    <property type="match status" value="1"/>
</dbReference>
<feature type="domain" description="4Fe-4S ferredoxin-type" evidence="23">
    <location>
        <begin position="160"/>
        <end position="191"/>
    </location>
</feature>
<dbReference type="InterPro" id="IPR006963">
    <property type="entry name" value="Mopterin_OxRdtase_4Fe-4S_dom"/>
</dbReference>
<keyword evidence="9" id="KW-0732">Signal</keyword>
<protein>
    <recommendedName>
        <fullName evidence="20">nitrate reductase (cytochrome)</fullName>
        <ecNumber evidence="20">1.9.6.1</ecNumber>
    </recommendedName>
</protein>
<comment type="function">
    <text evidence="19">Catalytic subunit of the periplasmic nitrate reductase complex NapAB. Receives electrons from NapB and catalyzes the reduction of nitrate to nitrite.</text>
</comment>
<evidence type="ECO:0000259" key="22">
    <source>
        <dbReference type="PROSITE" id="PS51085"/>
    </source>
</evidence>
<dbReference type="GO" id="GO:0022904">
    <property type="term" value="P:respiratory electron transport chain"/>
    <property type="evidence" value="ECO:0007669"/>
    <property type="project" value="TreeGrafter"/>
</dbReference>
<comment type="cofactor">
    <cofactor evidence="2">
        <name>[4Fe-4S] cluster</name>
        <dbReference type="ChEBI" id="CHEBI:49883"/>
    </cofactor>
</comment>
<dbReference type="InterPro" id="IPR006656">
    <property type="entry name" value="Mopterin_OxRdtase"/>
</dbReference>
<evidence type="ECO:0000256" key="14">
    <source>
        <dbReference type="ARBA" id="ARBA00023004"/>
    </source>
</evidence>
<dbReference type="GO" id="GO:0042128">
    <property type="term" value="P:nitrate assimilation"/>
    <property type="evidence" value="ECO:0007669"/>
    <property type="project" value="UniProtKB-KW"/>
</dbReference>
<dbReference type="NCBIfam" id="TIGR01591">
    <property type="entry name" value="Fdh-alpha"/>
    <property type="match status" value="1"/>
</dbReference>
<evidence type="ECO:0000256" key="19">
    <source>
        <dbReference type="ARBA" id="ARBA00055000"/>
    </source>
</evidence>
<dbReference type="Pfam" id="PF00384">
    <property type="entry name" value="Molybdopterin"/>
    <property type="match status" value="1"/>
</dbReference>
<keyword evidence="7" id="KW-0001">2Fe-2S</keyword>
<evidence type="ECO:0000256" key="6">
    <source>
        <dbReference type="ARBA" id="ARBA00022505"/>
    </source>
</evidence>
<evidence type="ECO:0000256" key="11">
    <source>
        <dbReference type="ARBA" id="ARBA00022764"/>
    </source>
</evidence>
<keyword evidence="5" id="KW-0004">4Fe-4S</keyword>
<dbReference type="AlphaFoldDB" id="A0A9Q3UL71"/>
<evidence type="ECO:0000256" key="2">
    <source>
        <dbReference type="ARBA" id="ARBA00001966"/>
    </source>
</evidence>
<dbReference type="PIRSF" id="PIRSF036643">
    <property type="entry name" value="FDH_alpha"/>
    <property type="match status" value="1"/>
</dbReference>
<dbReference type="InterPro" id="IPR019574">
    <property type="entry name" value="NADH_UbQ_OxRdtase_Gsu_4Fe4S-bd"/>
</dbReference>
<evidence type="ECO:0000256" key="7">
    <source>
        <dbReference type="ARBA" id="ARBA00022714"/>
    </source>
</evidence>
<name>A0A9Q3UL71_9GAMM</name>
<dbReference type="Gene3D" id="2.40.40.20">
    <property type="match status" value="1"/>
</dbReference>
<keyword evidence="8" id="KW-0479">Metal-binding</keyword>
<keyword evidence="15" id="KW-0411">Iron-sulfur</keyword>
<dbReference type="GO" id="GO:0046872">
    <property type="term" value="F:metal ion binding"/>
    <property type="evidence" value="ECO:0007669"/>
    <property type="project" value="UniProtKB-KW"/>
</dbReference>
<dbReference type="Pfam" id="PF01568">
    <property type="entry name" value="Molydop_binding"/>
    <property type="match status" value="1"/>
</dbReference>
<dbReference type="FunFam" id="2.40.40.20:FF:000005">
    <property type="entry name" value="Periplasmic nitrate reductase"/>
    <property type="match status" value="1"/>
</dbReference>
<dbReference type="Pfam" id="PF12838">
    <property type="entry name" value="Fer4_7"/>
    <property type="match status" value="1"/>
</dbReference>
<evidence type="ECO:0000259" key="23">
    <source>
        <dbReference type="PROSITE" id="PS51379"/>
    </source>
</evidence>
<dbReference type="InterPro" id="IPR001041">
    <property type="entry name" value="2Fe-2S_ferredoxin-type"/>
</dbReference>
<dbReference type="FunFam" id="2.20.25.90:FF:000001">
    <property type="entry name" value="Formate dehydrogenase subunit alpha"/>
    <property type="match status" value="1"/>
</dbReference>
<dbReference type="FunFam" id="3.10.20.740:FF:000003">
    <property type="entry name" value="Formate dehydrogenase subunit alpha"/>
    <property type="match status" value="1"/>
</dbReference>
<evidence type="ECO:0000259" key="24">
    <source>
        <dbReference type="PROSITE" id="PS51669"/>
    </source>
</evidence>
<keyword evidence="11" id="KW-0574">Periplasm</keyword>
<dbReference type="SMART" id="SM00926">
    <property type="entry name" value="Molybdop_Fe4S4"/>
    <property type="match status" value="1"/>
</dbReference>
<evidence type="ECO:0000256" key="3">
    <source>
        <dbReference type="ARBA" id="ARBA00005404"/>
    </source>
</evidence>
<dbReference type="InterPro" id="IPR027467">
    <property type="entry name" value="MopterinOxRdtase_cofactor_BS"/>
</dbReference>
<dbReference type="PANTHER" id="PTHR43105:SF14">
    <property type="entry name" value="FORMATE DEHYDROGENASE H"/>
    <property type="match status" value="1"/>
</dbReference>
<dbReference type="PROSITE" id="PS51839">
    <property type="entry name" value="4FE4S_HC3"/>
    <property type="match status" value="1"/>
</dbReference>
<dbReference type="GO" id="GO:0050140">
    <property type="term" value="F:nitrate reductase (cytochrome) activity"/>
    <property type="evidence" value="ECO:0007669"/>
    <property type="project" value="UniProtKB-EC"/>
</dbReference>
<evidence type="ECO:0000256" key="15">
    <source>
        <dbReference type="ARBA" id="ARBA00023014"/>
    </source>
</evidence>
<dbReference type="PROSITE" id="PS00551">
    <property type="entry name" value="MOLYBDOPTERIN_PROK_1"/>
    <property type="match status" value="1"/>
</dbReference>
<evidence type="ECO:0000256" key="13">
    <source>
        <dbReference type="ARBA" id="ARBA00023002"/>
    </source>
</evidence>
<dbReference type="GO" id="GO:0003954">
    <property type="term" value="F:NADH dehydrogenase activity"/>
    <property type="evidence" value="ECO:0007669"/>
    <property type="project" value="TreeGrafter"/>
</dbReference>
<dbReference type="GO" id="GO:0015942">
    <property type="term" value="P:formate metabolic process"/>
    <property type="evidence" value="ECO:0007669"/>
    <property type="project" value="InterPro"/>
</dbReference>
<evidence type="ECO:0000256" key="5">
    <source>
        <dbReference type="ARBA" id="ARBA00022485"/>
    </source>
</evidence>
<keyword evidence="10" id="KW-0677">Repeat</keyword>
<feature type="domain" description="4Fe-4S His(Cys)3-ligated-type" evidence="25">
    <location>
        <begin position="100"/>
        <end position="140"/>
    </location>
</feature>
<comment type="similarity">
    <text evidence="4">In the C-terminal section; belongs to the prokaryotic molybdopterin-containing oxidoreductase family.</text>
</comment>
<keyword evidence="6" id="KW-0500">Molybdenum</keyword>
<dbReference type="GO" id="GO:0043546">
    <property type="term" value="F:molybdopterin cofactor binding"/>
    <property type="evidence" value="ECO:0007669"/>
    <property type="project" value="InterPro"/>
</dbReference>
<evidence type="ECO:0000256" key="8">
    <source>
        <dbReference type="ARBA" id="ARBA00022723"/>
    </source>
</evidence>
<comment type="cofactor">
    <cofactor evidence="17">
        <name>[2Fe-2S] cluster</name>
        <dbReference type="ChEBI" id="CHEBI:190135"/>
    </cofactor>
</comment>
<dbReference type="Pfam" id="PF04879">
    <property type="entry name" value="Molybdop_Fe4S4"/>
    <property type="match status" value="1"/>
</dbReference>
<dbReference type="RefSeq" id="WP_228234155.1">
    <property type="nucleotide sequence ID" value="NZ_JAJGNA010000014.1"/>
</dbReference>
<dbReference type="GO" id="GO:0008863">
    <property type="term" value="F:formate dehydrogenase (NAD+) activity"/>
    <property type="evidence" value="ECO:0007669"/>
    <property type="project" value="InterPro"/>
</dbReference>
<dbReference type="InterPro" id="IPR006478">
    <property type="entry name" value="Formate_DH_asu"/>
</dbReference>
<evidence type="ECO:0000313" key="27">
    <source>
        <dbReference type="Proteomes" id="UP001108027"/>
    </source>
</evidence>
<evidence type="ECO:0000256" key="20">
    <source>
        <dbReference type="ARBA" id="ARBA00067026"/>
    </source>
</evidence>
<evidence type="ECO:0000256" key="1">
    <source>
        <dbReference type="ARBA" id="ARBA00001942"/>
    </source>
</evidence>
<dbReference type="InterPro" id="IPR017900">
    <property type="entry name" value="4Fe4S_Fe_S_CS"/>
</dbReference>
<comment type="similarity">
    <text evidence="3">Belongs to the complex I 75 kDa subunit family.</text>
</comment>
<keyword evidence="16" id="KW-0534">Nitrate assimilation</keyword>
<keyword evidence="12" id="KW-0249">Electron transport</keyword>
<dbReference type="CDD" id="cd02753">
    <property type="entry name" value="MopB_Formate-Dh-H"/>
    <property type="match status" value="1"/>
</dbReference>